<protein>
    <submittedName>
        <fullName evidence="5">Tetratricopeptide (TPR) repeat protein</fullName>
    </submittedName>
</protein>
<keyword evidence="4" id="KW-1133">Transmembrane helix</keyword>
<dbReference type="PANTHER" id="PTHR44858:SF1">
    <property type="entry name" value="UDP-N-ACETYLGLUCOSAMINE--PEPTIDE N-ACETYLGLUCOSAMINYLTRANSFERASE SPINDLY-RELATED"/>
    <property type="match status" value="1"/>
</dbReference>
<dbReference type="InterPro" id="IPR011990">
    <property type="entry name" value="TPR-like_helical_dom_sf"/>
</dbReference>
<dbReference type="PROSITE" id="PS50005">
    <property type="entry name" value="TPR"/>
    <property type="match status" value="2"/>
</dbReference>
<dbReference type="RefSeq" id="WP_183950672.1">
    <property type="nucleotide sequence ID" value="NZ_JACIDH010000002.1"/>
</dbReference>
<reference evidence="5 6" key="1">
    <citation type="submission" date="2020-08" db="EMBL/GenBank/DDBJ databases">
        <title>Genomic Encyclopedia of Type Strains, Phase IV (KMG-IV): sequencing the most valuable type-strain genomes for metagenomic binning, comparative biology and taxonomic classification.</title>
        <authorList>
            <person name="Goeker M."/>
        </authorList>
    </citation>
    <scope>NUCLEOTIDE SEQUENCE [LARGE SCALE GENOMIC DNA]</scope>
    <source>
        <strain evidence="5 6">DSM 19512</strain>
    </source>
</reference>
<evidence type="ECO:0000313" key="5">
    <source>
        <dbReference type="EMBL" id="MBB3878465.1"/>
    </source>
</evidence>
<keyword evidence="1" id="KW-0677">Repeat</keyword>
<evidence type="ECO:0000256" key="3">
    <source>
        <dbReference type="PROSITE-ProRule" id="PRU00339"/>
    </source>
</evidence>
<gene>
    <name evidence="5" type="ORF">GGR48_000878</name>
</gene>
<evidence type="ECO:0000256" key="1">
    <source>
        <dbReference type="ARBA" id="ARBA00022737"/>
    </source>
</evidence>
<name>A0A7W6A9E0_9SPHN</name>
<feature type="transmembrane region" description="Helical" evidence="4">
    <location>
        <begin position="88"/>
        <end position="110"/>
    </location>
</feature>
<dbReference type="SMART" id="SM00028">
    <property type="entry name" value="TPR"/>
    <property type="match status" value="5"/>
</dbReference>
<keyword evidence="2 3" id="KW-0802">TPR repeat</keyword>
<feature type="transmembrane region" description="Helical" evidence="4">
    <location>
        <begin position="53"/>
        <end position="76"/>
    </location>
</feature>
<evidence type="ECO:0000256" key="2">
    <source>
        <dbReference type="ARBA" id="ARBA00022803"/>
    </source>
</evidence>
<dbReference type="Gene3D" id="1.25.40.10">
    <property type="entry name" value="Tetratricopeptide repeat domain"/>
    <property type="match status" value="2"/>
</dbReference>
<organism evidence="5 6">
    <name type="scientific">Sphingomonas pseudosanguinis</name>
    <dbReference type="NCBI Taxonomy" id="413712"/>
    <lineage>
        <taxon>Bacteria</taxon>
        <taxon>Pseudomonadati</taxon>
        <taxon>Pseudomonadota</taxon>
        <taxon>Alphaproteobacteria</taxon>
        <taxon>Sphingomonadales</taxon>
        <taxon>Sphingomonadaceae</taxon>
        <taxon>Sphingomonas</taxon>
    </lineage>
</organism>
<feature type="repeat" description="TPR" evidence="3">
    <location>
        <begin position="193"/>
        <end position="226"/>
    </location>
</feature>
<dbReference type="Proteomes" id="UP000538670">
    <property type="component" value="Unassembled WGS sequence"/>
</dbReference>
<feature type="repeat" description="TPR" evidence="3">
    <location>
        <begin position="227"/>
        <end position="260"/>
    </location>
</feature>
<keyword evidence="4" id="KW-0812">Transmembrane</keyword>
<accession>A0A7W6A9E0</accession>
<sequence length="404" mass="44710">MFDDVPIRAWLLLLIAIVAWMPMQYIVRHLAATAAQRDITQAPEDLSWRSTATLIKSVAAVMALAAFALLIFTPSAEAFARSPSFHPLFLLAGAALAMWSVIQGFTTGRIEPWMRGLSREFTRADDPNRYWMSMGWNALLSGGVLVFGIQTLLDVPKQALRDHCYDRRDEWAPTEVAAACNTLLDGDAGEDRPTILAARGSAYYRMGDYRHAGTDYAAAIQLDPKADAFHYNLGLVHDQLGDRKRAIAAYSAAIAINAENTDAYRNRASDYLQTGAFDAVISDATIILASKPGDLQALVLRGIAHAWKRDATNAERDFAEIRKIDPANLGIIHGESILALQRGDLREGVRLLSLSIARNSRNLWPLSMRAEAYRRLGEWDKMTADLATIRRQQEASKHLSPSTT</sequence>
<dbReference type="SUPFAM" id="SSF48452">
    <property type="entry name" value="TPR-like"/>
    <property type="match status" value="1"/>
</dbReference>
<dbReference type="InterPro" id="IPR050498">
    <property type="entry name" value="Ycf3"/>
</dbReference>
<dbReference type="Pfam" id="PF13414">
    <property type="entry name" value="TPR_11"/>
    <property type="match status" value="1"/>
</dbReference>
<keyword evidence="6" id="KW-1185">Reference proteome</keyword>
<dbReference type="InterPro" id="IPR019734">
    <property type="entry name" value="TPR_rpt"/>
</dbReference>
<dbReference type="EMBL" id="JACIDH010000002">
    <property type="protein sequence ID" value="MBB3878465.1"/>
    <property type="molecule type" value="Genomic_DNA"/>
</dbReference>
<comment type="caution">
    <text evidence="5">The sequence shown here is derived from an EMBL/GenBank/DDBJ whole genome shotgun (WGS) entry which is preliminary data.</text>
</comment>
<evidence type="ECO:0000256" key="4">
    <source>
        <dbReference type="SAM" id="Phobius"/>
    </source>
</evidence>
<dbReference type="AlphaFoldDB" id="A0A7W6A9E0"/>
<proteinExistence type="predicted"/>
<dbReference type="PANTHER" id="PTHR44858">
    <property type="entry name" value="TETRATRICOPEPTIDE REPEAT PROTEIN 6"/>
    <property type="match status" value="1"/>
</dbReference>
<keyword evidence="4" id="KW-0472">Membrane</keyword>
<evidence type="ECO:0000313" key="6">
    <source>
        <dbReference type="Proteomes" id="UP000538670"/>
    </source>
</evidence>
<feature type="transmembrane region" description="Helical" evidence="4">
    <location>
        <begin position="130"/>
        <end position="153"/>
    </location>
</feature>